<keyword evidence="4" id="KW-0479">Metal-binding</keyword>
<keyword evidence="3 6" id="KW-0808">Transferase</keyword>
<comment type="cofactor">
    <cofactor evidence="1">
        <name>Mg(2+)</name>
        <dbReference type="ChEBI" id="CHEBI:18420"/>
    </cofactor>
</comment>
<dbReference type="EMBL" id="VYKK01000030">
    <property type="protein sequence ID" value="KAA8997244.1"/>
    <property type="molecule type" value="Genomic_DNA"/>
</dbReference>
<evidence type="ECO:0000256" key="2">
    <source>
        <dbReference type="ARBA" id="ARBA00006706"/>
    </source>
</evidence>
<comment type="similarity">
    <text evidence="2 6">Belongs to the FPP/GGPP synthase family.</text>
</comment>
<evidence type="ECO:0000256" key="3">
    <source>
        <dbReference type="ARBA" id="ARBA00022679"/>
    </source>
</evidence>
<dbReference type="CDD" id="cd00685">
    <property type="entry name" value="Trans_IPPS_HT"/>
    <property type="match status" value="1"/>
</dbReference>
<protein>
    <submittedName>
        <fullName evidence="7">Polyprenyl synthetase family protein</fullName>
    </submittedName>
</protein>
<dbReference type="Proteomes" id="UP000367750">
    <property type="component" value="Unassembled WGS sequence"/>
</dbReference>
<proteinExistence type="inferred from homology"/>
<gene>
    <name evidence="7" type="ORF">F4V43_18315</name>
</gene>
<evidence type="ECO:0000313" key="7">
    <source>
        <dbReference type="EMBL" id="KAA8997244.1"/>
    </source>
</evidence>
<keyword evidence="5" id="KW-0460">Magnesium</keyword>
<dbReference type="PANTHER" id="PTHR12001">
    <property type="entry name" value="GERANYLGERANYL PYROPHOSPHATE SYNTHASE"/>
    <property type="match status" value="1"/>
</dbReference>
<dbReference type="AlphaFoldDB" id="A0A5J5FUA0"/>
<dbReference type="OrthoDB" id="9805316at2"/>
<dbReference type="PROSITE" id="PS00723">
    <property type="entry name" value="POLYPRENYL_SYNTHASE_1"/>
    <property type="match status" value="1"/>
</dbReference>
<dbReference type="GO" id="GO:0046872">
    <property type="term" value="F:metal ion binding"/>
    <property type="evidence" value="ECO:0007669"/>
    <property type="project" value="UniProtKB-KW"/>
</dbReference>
<sequence>MPLKLHEALDINLDEINREIENLVLKDRDVAARSPLSQGILELVRSGGKRLRPLLVVVGSRFGPKPAGRRTLQLAAAAEFIHVASLIHDDIIDGAELRRGEPALHMRTGIAPAVHIGNYMSARVIELLARYADNEQRYVHDLSAVATAQLCLGEYQQMEHAFDYNLTLEQYLEKSINKTAMLMATCLRVGALSSGCSNETADELYAFGEALGISFQIQDDLLDFTQSSDALGKPAGSDLRHGQVTLPVLFALEDPALAPQIRRIGPHSSESELAGVLEGIGQSSALRRTEAVSQSYLDRAAAIAERLKSHPAQSDLVTLLRYFAVRDR</sequence>
<evidence type="ECO:0000256" key="1">
    <source>
        <dbReference type="ARBA" id="ARBA00001946"/>
    </source>
</evidence>
<dbReference type="InterPro" id="IPR033749">
    <property type="entry name" value="Polyprenyl_synt_CS"/>
</dbReference>
<keyword evidence="8" id="KW-1185">Reference proteome</keyword>
<dbReference type="SFLD" id="SFLDS00005">
    <property type="entry name" value="Isoprenoid_Synthase_Type_I"/>
    <property type="match status" value="1"/>
</dbReference>
<dbReference type="Gene3D" id="1.10.600.10">
    <property type="entry name" value="Farnesyl Diphosphate Synthase"/>
    <property type="match status" value="1"/>
</dbReference>
<evidence type="ECO:0000256" key="5">
    <source>
        <dbReference type="ARBA" id="ARBA00022842"/>
    </source>
</evidence>
<comment type="caution">
    <text evidence="7">The sequence shown here is derived from an EMBL/GenBank/DDBJ whole genome shotgun (WGS) entry which is preliminary data.</text>
</comment>
<dbReference type="InterPro" id="IPR000092">
    <property type="entry name" value="Polyprenyl_synt"/>
</dbReference>
<dbReference type="GO" id="GO:0008299">
    <property type="term" value="P:isoprenoid biosynthetic process"/>
    <property type="evidence" value="ECO:0007669"/>
    <property type="project" value="InterPro"/>
</dbReference>
<dbReference type="RefSeq" id="WP_150459709.1">
    <property type="nucleotide sequence ID" value="NZ_VYKK01000030.1"/>
</dbReference>
<dbReference type="PANTHER" id="PTHR12001:SF69">
    <property type="entry name" value="ALL TRANS-POLYPRENYL-DIPHOSPHATE SYNTHASE PDSS1"/>
    <property type="match status" value="1"/>
</dbReference>
<dbReference type="GO" id="GO:0004659">
    <property type="term" value="F:prenyltransferase activity"/>
    <property type="evidence" value="ECO:0007669"/>
    <property type="project" value="InterPro"/>
</dbReference>
<organism evidence="7 8">
    <name type="scientific">Paenibacillus spiritus</name>
    <dbReference type="NCBI Taxonomy" id="2496557"/>
    <lineage>
        <taxon>Bacteria</taxon>
        <taxon>Bacillati</taxon>
        <taxon>Bacillota</taxon>
        <taxon>Bacilli</taxon>
        <taxon>Bacillales</taxon>
        <taxon>Paenibacillaceae</taxon>
        <taxon>Paenibacillus</taxon>
    </lineage>
</organism>
<evidence type="ECO:0000256" key="6">
    <source>
        <dbReference type="RuleBase" id="RU004466"/>
    </source>
</evidence>
<evidence type="ECO:0000313" key="8">
    <source>
        <dbReference type="Proteomes" id="UP000367750"/>
    </source>
</evidence>
<accession>A0A5J5FUA0</accession>
<name>A0A5J5FUA0_9BACL</name>
<dbReference type="SUPFAM" id="SSF48576">
    <property type="entry name" value="Terpenoid synthases"/>
    <property type="match status" value="1"/>
</dbReference>
<dbReference type="PROSITE" id="PS00444">
    <property type="entry name" value="POLYPRENYL_SYNTHASE_2"/>
    <property type="match status" value="1"/>
</dbReference>
<dbReference type="InterPro" id="IPR008949">
    <property type="entry name" value="Isoprenoid_synthase_dom_sf"/>
</dbReference>
<reference evidence="7 8" key="1">
    <citation type="submission" date="2019-09" db="EMBL/GenBank/DDBJ databases">
        <title>Bacillus ochoae sp. nov., Paenibacillus whitsoniae sp. nov., Paenibacillus spiritus sp. nov. Isolated from the Mars Exploration Rover during spacecraft assembly.</title>
        <authorList>
            <person name="Seuylemezian A."/>
            <person name="Vaishampayan P."/>
        </authorList>
    </citation>
    <scope>NUCLEOTIDE SEQUENCE [LARGE SCALE GENOMIC DNA]</scope>
    <source>
        <strain evidence="7 8">MER_111</strain>
    </source>
</reference>
<evidence type="ECO:0000256" key="4">
    <source>
        <dbReference type="ARBA" id="ARBA00022723"/>
    </source>
</evidence>
<dbReference type="Pfam" id="PF00348">
    <property type="entry name" value="polyprenyl_synt"/>
    <property type="match status" value="1"/>
</dbReference>